<dbReference type="PANTHER" id="PTHR42943:SF2">
    <property type="entry name" value="GLUTATHIONE S-TRANSFERASE KAPPA 1"/>
    <property type="match status" value="1"/>
</dbReference>
<dbReference type="Proteomes" id="UP000694417">
    <property type="component" value="Unplaced"/>
</dbReference>
<dbReference type="GO" id="GO:0006749">
    <property type="term" value="P:glutathione metabolic process"/>
    <property type="evidence" value="ECO:0007669"/>
    <property type="project" value="Ensembl"/>
</dbReference>
<evidence type="ECO:0000256" key="8">
    <source>
        <dbReference type="ARBA" id="ARBA00081396"/>
    </source>
</evidence>
<dbReference type="Pfam" id="PF01323">
    <property type="entry name" value="DSBA"/>
    <property type="match status" value="1"/>
</dbReference>
<evidence type="ECO:0000256" key="4">
    <source>
        <dbReference type="ARBA" id="ARBA00047960"/>
    </source>
</evidence>
<evidence type="ECO:0000259" key="11">
    <source>
        <dbReference type="Pfam" id="PF01323"/>
    </source>
</evidence>
<accession>A0A8D2IC33</accession>
<dbReference type="EC" id="2.5.1.18" evidence="2"/>
<keyword evidence="13" id="KW-1185">Reference proteome</keyword>
<evidence type="ECO:0000256" key="7">
    <source>
        <dbReference type="ARBA" id="ARBA00080274"/>
    </source>
</evidence>
<dbReference type="CDD" id="cd03021">
    <property type="entry name" value="DsbA_GSTK"/>
    <property type="match status" value="1"/>
</dbReference>
<keyword evidence="3" id="KW-0808">Transferase</keyword>
<protein>
    <recommendedName>
        <fullName evidence="6">Glutathione S-transferase kappa 1</fullName>
        <ecNumber evidence="2">2.5.1.18</ecNumber>
    </recommendedName>
    <alternativeName>
        <fullName evidence="9">GST 13-13</fullName>
    </alternativeName>
    <alternativeName>
        <fullName evidence="10">GST class-kappa</fullName>
    </alternativeName>
    <alternativeName>
        <fullName evidence="7">GSTK1-1</fullName>
    </alternativeName>
    <alternativeName>
        <fullName evidence="8">Glutathione S-transferase subunit 13</fullName>
    </alternativeName>
</protein>
<reference evidence="12" key="1">
    <citation type="submission" date="2025-08" db="UniProtKB">
        <authorList>
            <consortium name="Ensembl"/>
        </authorList>
    </citation>
    <scope>IDENTIFICATION</scope>
</reference>
<dbReference type="GO" id="GO:0004602">
    <property type="term" value="F:glutathione peroxidase activity"/>
    <property type="evidence" value="ECO:0007669"/>
    <property type="project" value="Ensembl"/>
</dbReference>
<dbReference type="FunFam" id="3.40.30.10:FF:000096">
    <property type="entry name" value="Glutathione S-transferase kappa"/>
    <property type="match status" value="1"/>
</dbReference>
<proteinExistence type="inferred from homology"/>
<name>A0A8D2IC33_UROPR</name>
<dbReference type="Gene3D" id="3.40.30.10">
    <property type="entry name" value="Glutaredoxin"/>
    <property type="match status" value="1"/>
</dbReference>
<evidence type="ECO:0000256" key="5">
    <source>
        <dbReference type="ARBA" id="ARBA00053827"/>
    </source>
</evidence>
<reference evidence="12" key="2">
    <citation type="submission" date="2025-09" db="UniProtKB">
        <authorList>
            <consortium name="Ensembl"/>
        </authorList>
    </citation>
    <scope>IDENTIFICATION</scope>
</reference>
<comment type="function">
    <text evidence="5">Glutathione S-transferase that catalyzes the conjugation of glutathione to exogenous and endogenous compounds.</text>
</comment>
<evidence type="ECO:0000256" key="3">
    <source>
        <dbReference type="ARBA" id="ARBA00022679"/>
    </source>
</evidence>
<evidence type="ECO:0000313" key="12">
    <source>
        <dbReference type="Ensembl" id="ENSUPAP00010028865.1"/>
    </source>
</evidence>
<dbReference type="GO" id="GO:0030855">
    <property type="term" value="P:epithelial cell differentiation"/>
    <property type="evidence" value="ECO:0007669"/>
    <property type="project" value="Ensembl"/>
</dbReference>
<dbReference type="InterPro" id="IPR051924">
    <property type="entry name" value="GST_Kappa/NadH"/>
</dbReference>
<comment type="catalytic activity">
    <reaction evidence="4">
        <text>RX + glutathione = an S-substituted glutathione + a halide anion + H(+)</text>
        <dbReference type="Rhea" id="RHEA:16437"/>
        <dbReference type="ChEBI" id="CHEBI:15378"/>
        <dbReference type="ChEBI" id="CHEBI:16042"/>
        <dbReference type="ChEBI" id="CHEBI:17792"/>
        <dbReference type="ChEBI" id="CHEBI:57925"/>
        <dbReference type="ChEBI" id="CHEBI:90779"/>
        <dbReference type="EC" id="2.5.1.18"/>
    </reaction>
</comment>
<dbReference type="GO" id="GO:0004364">
    <property type="term" value="F:glutathione transferase activity"/>
    <property type="evidence" value="ECO:0007669"/>
    <property type="project" value="UniProtKB-EC"/>
</dbReference>
<dbReference type="InterPro" id="IPR001853">
    <property type="entry name" value="DSBA-like_thioredoxin_dom"/>
</dbReference>
<dbReference type="PANTHER" id="PTHR42943">
    <property type="entry name" value="GLUTATHIONE S-TRANSFERASE KAPPA"/>
    <property type="match status" value="1"/>
</dbReference>
<comment type="similarity">
    <text evidence="1">Belongs to the GST superfamily. Kappa family.</text>
</comment>
<organism evidence="12 13">
    <name type="scientific">Urocitellus parryii</name>
    <name type="common">Arctic ground squirrel</name>
    <name type="synonym">Spermophilus parryii</name>
    <dbReference type="NCBI Taxonomy" id="9999"/>
    <lineage>
        <taxon>Eukaryota</taxon>
        <taxon>Metazoa</taxon>
        <taxon>Chordata</taxon>
        <taxon>Craniata</taxon>
        <taxon>Vertebrata</taxon>
        <taxon>Euteleostomi</taxon>
        <taxon>Mammalia</taxon>
        <taxon>Eutheria</taxon>
        <taxon>Euarchontoglires</taxon>
        <taxon>Glires</taxon>
        <taxon>Rodentia</taxon>
        <taxon>Sciuromorpha</taxon>
        <taxon>Sciuridae</taxon>
        <taxon>Xerinae</taxon>
        <taxon>Marmotini</taxon>
        <taxon>Urocitellus</taxon>
    </lineage>
</organism>
<evidence type="ECO:0000256" key="10">
    <source>
        <dbReference type="ARBA" id="ARBA00083519"/>
    </source>
</evidence>
<evidence type="ECO:0000313" key="13">
    <source>
        <dbReference type="Proteomes" id="UP000694417"/>
    </source>
</evidence>
<dbReference type="GO" id="GO:0005739">
    <property type="term" value="C:mitochondrion"/>
    <property type="evidence" value="ECO:0007669"/>
    <property type="project" value="Ensembl"/>
</dbReference>
<dbReference type="InterPro" id="IPR044088">
    <property type="entry name" value="GSTK"/>
</dbReference>
<dbReference type="GeneTree" id="ENSGT00440000033697"/>
<sequence>MGPLPRTLELFYDVLSPYSWLCFEVLCRYQKIWNIKLQLQPTLIAGIMKDSGNKPPGLLPRKGQYLESELGLLKQHFQVPLRFPKDFLSVIIEKGSLSAMRFLTAVKMENPEMLEKVSRELWMRVWSRAAEKAGLSAEQAQGLLEMISTAEVKKKLKEVTEVACKYGAFGLPVTVAHVDGQTHMLFGSDRMELLAYLLGKFEFLQPWIPAPLRLYQLTRRKGSEQNILGTSNRKPWIVSAAQGQMAWEVPPPPPMEEKEAFWLPGKPPWANLFCQLT</sequence>
<gene>
    <name evidence="12" type="primary">GSTK1</name>
</gene>
<dbReference type="GO" id="GO:0005777">
    <property type="term" value="C:peroxisome"/>
    <property type="evidence" value="ECO:0007669"/>
    <property type="project" value="Ensembl"/>
</dbReference>
<dbReference type="SUPFAM" id="SSF52833">
    <property type="entry name" value="Thioredoxin-like"/>
    <property type="match status" value="1"/>
</dbReference>
<evidence type="ECO:0000256" key="9">
    <source>
        <dbReference type="ARBA" id="ARBA00082109"/>
    </source>
</evidence>
<evidence type="ECO:0000256" key="6">
    <source>
        <dbReference type="ARBA" id="ARBA00073833"/>
    </source>
</evidence>
<dbReference type="Ensembl" id="ENSUPAT00010032846.1">
    <property type="protein sequence ID" value="ENSUPAP00010028865.1"/>
    <property type="gene ID" value="ENSUPAG00010022774.1"/>
</dbReference>
<dbReference type="AlphaFoldDB" id="A0A8D2IC33"/>
<evidence type="ECO:0000256" key="2">
    <source>
        <dbReference type="ARBA" id="ARBA00012452"/>
    </source>
</evidence>
<feature type="domain" description="DSBA-like thioredoxin" evidence="11">
    <location>
        <begin position="7"/>
        <end position="198"/>
    </location>
</feature>
<evidence type="ECO:0000256" key="1">
    <source>
        <dbReference type="ARBA" id="ARBA00006494"/>
    </source>
</evidence>
<dbReference type="InterPro" id="IPR036249">
    <property type="entry name" value="Thioredoxin-like_sf"/>
</dbReference>